<sequence>MAFYVHSLYDLAMSKTNSRWQPLMEE</sequence>
<comment type="caution">
    <text evidence="1">The sequence shown here is derived from an EMBL/GenBank/DDBJ whole genome shotgun (WGS) entry which is preliminary data.</text>
</comment>
<organism evidence="1 2">
    <name type="scientific">Corchorus capsularis</name>
    <name type="common">Jute</name>
    <dbReference type="NCBI Taxonomy" id="210143"/>
    <lineage>
        <taxon>Eukaryota</taxon>
        <taxon>Viridiplantae</taxon>
        <taxon>Streptophyta</taxon>
        <taxon>Embryophyta</taxon>
        <taxon>Tracheophyta</taxon>
        <taxon>Spermatophyta</taxon>
        <taxon>Magnoliopsida</taxon>
        <taxon>eudicotyledons</taxon>
        <taxon>Gunneridae</taxon>
        <taxon>Pentapetalae</taxon>
        <taxon>rosids</taxon>
        <taxon>malvids</taxon>
        <taxon>Malvales</taxon>
        <taxon>Malvaceae</taxon>
        <taxon>Grewioideae</taxon>
        <taxon>Apeibeae</taxon>
        <taxon>Corchorus</taxon>
    </lineage>
</organism>
<evidence type="ECO:0000313" key="1">
    <source>
        <dbReference type="EMBL" id="OMO96013.1"/>
    </source>
</evidence>
<name>A0A1R3JMH0_COCAP</name>
<protein>
    <submittedName>
        <fullName evidence="1">Uncharacterized protein</fullName>
    </submittedName>
</protein>
<accession>A0A1R3JMH0</accession>
<reference evidence="1 2" key="1">
    <citation type="submission" date="2013-09" db="EMBL/GenBank/DDBJ databases">
        <title>Corchorus capsularis genome sequencing.</title>
        <authorList>
            <person name="Alam M."/>
            <person name="Haque M.S."/>
            <person name="Islam M.S."/>
            <person name="Emdad E.M."/>
            <person name="Islam M.M."/>
            <person name="Ahmed B."/>
            <person name="Halim A."/>
            <person name="Hossen Q.M.M."/>
            <person name="Hossain M.Z."/>
            <person name="Ahmed R."/>
            <person name="Khan M.M."/>
            <person name="Islam R."/>
            <person name="Rashid M.M."/>
            <person name="Khan S.A."/>
            <person name="Rahman M.S."/>
            <person name="Alam M."/>
        </authorList>
    </citation>
    <scope>NUCLEOTIDE SEQUENCE [LARGE SCALE GENOMIC DNA]</scope>
    <source>
        <strain evidence="2">cv. CVL-1</strain>
        <tissue evidence="1">Whole seedling</tissue>
    </source>
</reference>
<dbReference type="EMBL" id="AWWV01007532">
    <property type="protein sequence ID" value="OMO96013.1"/>
    <property type="molecule type" value="Genomic_DNA"/>
</dbReference>
<evidence type="ECO:0000313" key="2">
    <source>
        <dbReference type="Proteomes" id="UP000188268"/>
    </source>
</evidence>
<dbReference type="Proteomes" id="UP000188268">
    <property type="component" value="Unassembled WGS sequence"/>
</dbReference>
<proteinExistence type="predicted"/>
<gene>
    <name evidence="1" type="ORF">CCACVL1_05121</name>
</gene>
<dbReference type="AlphaFoldDB" id="A0A1R3JMH0"/>
<keyword evidence="2" id="KW-1185">Reference proteome</keyword>
<dbReference type="Gramene" id="OMO96013">
    <property type="protein sequence ID" value="OMO96013"/>
    <property type="gene ID" value="CCACVL1_05121"/>
</dbReference>